<sequence length="239" mass="25255">MDPSAPKNNQNPQSPNMPTGGSPLSKSPIQPGQFVVAGEEDGVFKQPPAPASPPINPSPSTLPKIPEKPLSPPSPLSPSQGLPPVPLPQEPSAAGPNLSSFKPPVPPLIADLTSQQETSPSSEITQVAPSQPDPTPFVAQKQQGSSDQNIPQSPQEPPSLIKKLRLVAIVIFSLVLVAVILFVVWFFVLGKKPNEPVKIDDANEIQVEEPVPLPKRTTGGFADLPQATDQAEESIPETE</sequence>
<dbReference type="AlphaFoldDB" id="A0A1F5HCG0"/>
<evidence type="ECO:0000313" key="3">
    <source>
        <dbReference type="EMBL" id="OGE01770.1"/>
    </source>
</evidence>
<reference evidence="3 4" key="1">
    <citation type="journal article" date="2016" name="Nat. Commun.">
        <title>Thousands of microbial genomes shed light on interconnected biogeochemical processes in an aquifer system.</title>
        <authorList>
            <person name="Anantharaman K."/>
            <person name="Brown C.T."/>
            <person name="Hug L.A."/>
            <person name="Sharon I."/>
            <person name="Castelle C.J."/>
            <person name="Probst A.J."/>
            <person name="Thomas B.C."/>
            <person name="Singh A."/>
            <person name="Wilkins M.J."/>
            <person name="Karaoz U."/>
            <person name="Brodie E.L."/>
            <person name="Williams K.H."/>
            <person name="Hubbard S.S."/>
            <person name="Banfield J.F."/>
        </authorList>
    </citation>
    <scope>NUCLEOTIDE SEQUENCE [LARGE SCALE GENOMIC DNA]</scope>
</reference>
<name>A0A1F5HCG0_9BACT</name>
<feature type="compositionally biased region" description="Polar residues" evidence="1">
    <location>
        <begin position="1"/>
        <end position="30"/>
    </location>
</feature>
<proteinExistence type="predicted"/>
<gene>
    <name evidence="3" type="ORF">A2196_02700</name>
</gene>
<feature type="transmembrane region" description="Helical" evidence="2">
    <location>
        <begin position="166"/>
        <end position="188"/>
    </location>
</feature>
<keyword evidence="2" id="KW-0472">Membrane</keyword>
<dbReference type="EMBL" id="MFCA01000025">
    <property type="protein sequence ID" value="OGE01770.1"/>
    <property type="molecule type" value="Genomic_DNA"/>
</dbReference>
<feature type="compositionally biased region" description="Acidic residues" evidence="1">
    <location>
        <begin position="230"/>
        <end position="239"/>
    </location>
</feature>
<feature type="region of interest" description="Disordered" evidence="1">
    <location>
        <begin position="205"/>
        <end position="239"/>
    </location>
</feature>
<feature type="compositionally biased region" description="Pro residues" evidence="1">
    <location>
        <begin position="69"/>
        <end position="89"/>
    </location>
</feature>
<feature type="compositionally biased region" description="Polar residues" evidence="1">
    <location>
        <begin position="112"/>
        <end position="129"/>
    </location>
</feature>
<protein>
    <submittedName>
        <fullName evidence="3">Uncharacterized protein</fullName>
    </submittedName>
</protein>
<dbReference type="STRING" id="1797737.A2196_02700"/>
<feature type="compositionally biased region" description="Polar residues" evidence="1">
    <location>
        <begin position="140"/>
        <end position="153"/>
    </location>
</feature>
<feature type="compositionally biased region" description="Pro residues" evidence="1">
    <location>
        <begin position="47"/>
        <end position="57"/>
    </location>
</feature>
<comment type="caution">
    <text evidence="3">The sequence shown here is derived from an EMBL/GenBank/DDBJ whole genome shotgun (WGS) entry which is preliminary data.</text>
</comment>
<evidence type="ECO:0000313" key="4">
    <source>
        <dbReference type="Proteomes" id="UP000176751"/>
    </source>
</evidence>
<keyword evidence="2" id="KW-1133">Transmembrane helix</keyword>
<feature type="region of interest" description="Disordered" evidence="1">
    <location>
        <begin position="1"/>
        <end position="156"/>
    </location>
</feature>
<evidence type="ECO:0000256" key="1">
    <source>
        <dbReference type="SAM" id="MobiDB-lite"/>
    </source>
</evidence>
<accession>A0A1F5HCG0</accession>
<dbReference type="Proteomes" id="UP000176751">
    <property type="component" value="Unassembled WGS sequence"/>
</dbReference>
<keyword evidence="2" id="KW-0812">Transmembrane</keyword>
<organism evidence="3 4">
    <name type="scientific">Candidatus Curtissbacteria bacterium RIFOXYA1_FULL_41_14</name>
    <dbReference type="NCBI Taxonomy" id="1797737"/>
    <lineage>
        <taxon>Bacteria</taxon>
        <taxon>Candidatus Curtissiibacteriota</taxon>
    </lineage>
</organism>
<evidence type="ECO:0000256" key="2">
    <source>
        <dbReference type="SAM" id="Phobius"/>
    </source>
</evidence>